<proteinExistence type="predicted"/>
<evidence type="ECO:0000313" key="2">
    <source>
        <dbReference type="RefSeq" id="XP_022140869.1"/>
    </source>
</evidence>
<reference evidence="2" key="1">
    <citation type="submission" date="2025-08" db="UniProtKB">
        <authorList>
            <consortium name="RefSeq"/>
        </authorList>
    </citation>
    <scope>IDENTIFICATION</scope>
    <source>
        <strain evidence="2">OHB3-1</strain>
    </source>
</reference>
<accession>A0A6J1CGZ7</accession>
<evidence type="ECO:0000313" key="1">
    <source>
        <dbReference type="Proteomes" id="UP000504603"/>
    </source>
</evidence>
<dbReference type="KEGG" id="mcha:111011432"/>
<dbReference type="GeneID" id="111011432"/>
<name>A0A6J1CGZ7_MOMCH</name>
<dbReference type="OrthoDB" id="1380421at2759"/>
<dbReference type="RefSeq" id="XP_022140869.1">
    <property type="nucleotide sequence ID" value="XM_022285177.1"/>
</dbReference>
<keyword evidence="1" id="KW-1185">Reference proteome</keyword>
<organism evidence="1 2">
    <name type="scientific">Momordica charantia</name>
    <name type="common">Bitter gourd</name>
    <name type="synonym">Balsam pear</name>
    <dbReference type="NCBI Taxonomy" id="3673"/>
    <lineage>
        <taxon>Eukaryota</taxon>
        <taxon>Viridiplantae</taxon>
        <taxon>Streptophyta</taxon>
        <taxon>Embryophyta</taxon>
        <taxon>Tracheophyta</taxon>
        <taxon>Spermatophyta</taxon>
        <taxon>Magnoliopsida</taxon>
        <taxon>eudicotyledons</taxon>
        <taxon>Gunneridae</taxon>
        <taxon>Pentapetalae</taxon>
        <taxon>rosids</taxon>
        <taxon>fabids</taxon>
        <taxon>Cucurbitales</taxon>
        <taxon>Cucurbitaceae</taxon>
        <taxon>Momordiceae</taxon>
        <taxon>Momordica</taxon>
    </lineage>
</organism>
<sequence>MARHEAGMSRLTERWPISRNNVGLFGQRPSSIRGVKVYKSQNGRTSNQILFTCLSKMNADVDGDLQLCGYYVSCILAIFPNLGKEFSSSLKDLGGEISIVTDNLFEVMAFVLTDPRPSPAFLVAVCQLLLFPFKTISCESYANDMNSAITALKPLAGYATTLTDLVAAEYEVANKIRIMLGSKVYLRSSLLDSILYAAQCDSPLGYCCNYVAGMLSWTDMSEFVLINDVLLVTKSPVLGDDRVASEVQRLHETFKEITQNRTPQYFAITTFGFKARLLDRSKFPHLIEVARYISAKQSSTFSQSNFVFPLPVKGQTFLELVAKHEAFIKENRARSS</sequence>
<gene>
    <name evidence="2" type="primary">LOC111011432</name>
</gene>
<protein>
    <submittedName>
        <fullName evidence="2">Uncharacterized protein LOC111011432</fullName>
    </submittedName>
</protein>
<dbReference type="Proteomes" id="UP000504603">
    <property type="component" value="Unplaced"/>
</dbReference>
<dbReference type="AlphaFoldDB" id="A0A6J1CGZ7"/>